<dbReference type="AlphaFoldDB" id="A0A173ZW74"/>
<reference evidence="3 4" key="1">
    <citation type="submission" date="2015-09" db="EMBL/GenBank/DDBJ databases">
        <authorList>
            <consortium name="Pathogen Informatics"/>
        </authorList>
    </citation>
    <scope>NUCLEOTIDE SEQUENCE [LARGE SCALE GENOMIC DNA]</scope>
    <source>
        <strain evidence="3 4">2789STDY5608850</strain>
    </source>
</reference>
<proteinExistence type="predicted"/>
<keyword evidence="2" id="KW-0472">Membrane</keyword>
<gene>
    <name evidence="3" type="ORF">ERS852407_01144</name>
</gene>
<dbReference type="EMBL" id="CYZE01000002">
    <property type="protein sequence ID" value="CUN80702.1"/>
    <property type="molecule type" value="Genomic_DNA"/>
</dbReference>
<feature type="compositionally biased region" description="Low complexity" evidence="1">
    <location>
        <begin position="108"/>
        <end position="127"/>
    </location>
</feature>
<organism evidence="3 4">
    <name type="scientific">Hungatella hathewayi</name>
    <dbReference type="NCBI Taxonomy" id="154046"/>
    <lineage>
        <taxon>Bacteria</taxon>
        <taxon>Bacillati</taxon>
        <taxon>Bacillota</taxon>
        <taxon>Clostridia</taxon>
        <taxon>Lachnospirales</taxon>
        <taxon>Lachnospiraceae</taxon>
        <taxon>Hungatella</taxon>
    </lineage>
</organism>
<keyword evidence="2" id="KW-0812">Transmembrane</keyword>
<evidence type="ECO:0000256" key="2">
    <source>
        <dbReference type="SAM" id="Phobius"/>
    </source>
</evidence>
<evidence type="ECO:0000313" key="3">
    <source>
        <dbReference type="EMBL" id="CUN80702.1"/>
    </source>
</evidence>
<dbReference type="InterPro" id="IPR018770">
    <property type="entry name" value="ChloroindolylP_hydrolase"/>
</dbReference>
<evidence type="ECO:0000256" key="1">
    <source>
        <dbReference type="SAM" id="MobiDB-lite"/>
    </source>
</evidence>
<keyword evidence="2" id="KW-1133">Transmembrane helix</keyword>
<feature type="compositionally biased region" description="Basic and acidic residues" evidence="1">
    <location>
        <begin position="373"/>
        <end position="385"/>
    </location>
</feature>
<feature type="region of interest" description="Disordered" evidence="1">
    <location>
        <begin position="358"/>
        <end position="385"/>
    </location>
</feature>
<evidence type="ECO:0000313" key="4">
    <source>
        <dbReference type="Proteomes" id="UP000095651"/>
    </source>
</evidence>
<feature type="compositionally biased region" description="Basic and acidic residues" evidence="1">
    <location>
        <begin position="151"/>
        <end position="166"/>
    </location>
</feature>
<feature type="transmembrane region" description="Helical" evidence="2">
    <location>
        <begin position="212"/>
        <end position="236"/>
    </location>
</feature>
<name>A0A173ZW74_9FIRM</name>
<accession>A0A173ZW74</accession>
<dbReference type="Pfam" id="PF10112">
    <property type="entry name" value="Halogen_Hydrol"/>
    <property type="match status" value="1"/>
</dbReference>
<protein>
    <submittedName>
        <fullName evidence="3">5-bromo-4-chloroindolyl phosphate hydrolysis protein</fullName>
    </submittedName>
</protein>
<feature type="transmembrane region" description="Helical" evidence="2">
    <location>
        <begin position="242"/>
        <end position="266"/>
    </location>
</feature>
<feature type="region of interest" description="Disordered" evidence="1">
    <location>
        <begin position="105"/>
        <end position="171"/>
    </location>
</feature>
<sequence>MLNAYGERPLFMDNKDFSNLGDQIRDSVQDAIDSMDFKQLNRTISDTVNFALDEARSQMLKGMDAARRMDTGSNGRKGPDKGQGTGPDTNAGAYDTAAAADAGRDAGRNAGRNAAGRNAAGRNAAGRDAGRDHGSWAGSAAGNGRTRERRRTGYESRRYTTERTSTRAESPGYRAFQTSETAGEDQGAYRVRKMAPSPVAIRLNQPGRISGILFTVFGGIGLGVVGILFLVTWILALVVKPFWGAILGSSGLLLVLGCVFGTMLGTGISTRGRLKRAGLYLKQAGSRLFCDIEELARSIGKSRRFVVRDLQKMIEKGILPEAHIDEQKTCLMLNEETYKQYLSAQQSLKQREKEMALLAESEKKQKKSAAAPEGKKKAEEDEKQLPEGLREMMAQGHEYLRILREANDAIPGEAISGKISRLENVIRRIFETVERQPDQMEEMERFMEYYLPTTVKLVTAYRDFDRIEIEGDNIVSAKHEIEETLDTINTAFERLLDDLYQDAAIDITTDASVLQTMLKKDGFAESDFSKSDLTGGKNHE</sequence>
<dbReference type="Proteomes" id="UP000095651">
    <property type="component" value="Unassembled WGS sequence"/>
</dbReference>
<feature type="region of interest" description="Disordered" evidence="1">
    <location>
        <begin position="68"/>
        <end position="93"/>
    </location>
</feature>